<gene>
    <name evidence="4" type="ORF">FRUB_10375</name>
</gene>
<dbReference type="GO" id="GO:0004803">
    <property type="term" value="F:transposase activity"/>
    <property type="evidence" value="ECO:0007669"/>
    <property type="project" value="InterPro"/>
</dbReference>
<comment type="caution">
    <text evidence="4">The sequence shown here is derived from an EMBL/GenBank/DDBJ whole genome shotgun (WGS) entry which is preliminary data.</text>
</comment>
<dbReference type="RefSeq" id="WP_161968126.1">
    <property type="nucleotide sequence ID" value="NZ_NIDE01000020.1"/>
</dbReference>
<dbReference type="Pfam" id="PF13808">
    <property type="entry name" value="DDE_Tnp_1_assoc"/>
    <property type="match status" value="1"/>
</dbReference>
<dbReference type="OrthoDB" id="291219at2"/>
<name>A0A225D439_9BACT</name>
<accession>A0A225D439</accession>
<feature type="domain" description="H repeat-associated protein N-terminal" evidence="3">
    <location>
        <begin position="11"/>
        <end position="98"/>
    </location>
</feature>
<evidence type="ECO:0000259" key="3">
    <source>
        <dbReference type="Pfam" id="PF13808"/>
    </source>
</evidence>
<keyword evidence="5" id="KW-1185">Reference proteome</keyword>
<organism evidence="4 5">
    <name type="scientific">Fimbriiglobus ruber</name>
    <dbReference type="NCBI Taxonomy" id="1908690"/>
    <lineage>
        <taxon>Bacteria</taxon>
        <taxon>Pseudomonadati</taxon>
        <taxon>Planctomycetota</taxon>
        <taxon>Planctomycetia</taxon>
        <taxon>Gemmatales</taxon>
        <taxon>Gemmataceae</taxon>
        <taxon>Fimbriiglobus</taxon>
    </lineage>
</organism>
<dbReference type="GO" id="GO:0003677">
    <property type="term" value="F:DNA binding"/>
    <property type="evidence" value="ECO:0007669"/>
    <property type="project" value="InterPro"/>
</dbReference>
<proteinExistence type="predicted"/>
<dbReference type="AlphaFoldDB" id="A0A225D439"/>
<dbReference type="GO" id="GO:0006313">
    <property type="term" value="P:DNA transposition"/>
    <property type="evidence" value="ECO:0007669"/>
    <property type="project" value="InterPro"/>
</dbReference>
<dbReference type="NCBIfam" id="NF033564">
    <property type="entry name" value="transpos_ISAs1"/>
    <property type="match status" value="1"/>
</dbReference>
<dbReference type="EMBL" id="NIDE01000020">
    <property type="protein sequence ID" value="OWK34404.1"/>
    <property type="molecule type" value="Genomic_DNA"/>
</dbReference>
<feature type="compositionally biased region" description="Low complexity" evidence="1">
    <location>
        <begin position="369"/>
        <end position="397"/>
    </location>
</feature>
<dbReference type="PANTHER" id="PTHR30298">
    <property type="entry name" value="H REPEAT-ASSOCIATED PREDICTED TRANSPOSASE"/>
    <property type="match status" value="1"/>
</dbReference>
<dbReference type="InterPro" id="IPR047647">
    <property type="entry name" value="ISAs1_transpos"/>
</dbReference>
<dbReference type="Proteomes" id="UP000214646">
    <property type="component" value="Unassembled WGS sequence"/>
</dbReference>
<reference evidence="5" key="1">
    <citation type="submission" date="2017-06" db="EMBL/GenBank/DDBJ databases">
        <title>Genome analysis of Fimbriiglobus ruber SP5, the first member of the order Planctomycetales with confirmed chitinolytic capability.</title>
        <authorList>
            <person name="Ravin N.V."/>
            <person name="Rakitin A.L."/>
            <person name="Ivanova A.A."/>
            <person name="Beletsky A.V."/>
            <person name="Kulichevskaya I.S."/>
            <person name="Mardanov A.V."/>
            <person name="Dedysh S.N."/>
        </authorList>
    </citation>
    <scope>NUCLEOTIDE SEQUENCE [LARGE SCALE GENOMIC DNA]</scope>
    <source>
        <strain evidence="5">SP5</strain>
    </source>
</reference>
<dbReference type="InterPro" id="IPR032806">
    <property type="entry name" value="YbfD_N"/>
</dbReference>
<protein>
    <submittedName>
        <fullName evidence="4">Mobile element protein</fullName>
    </submittedName>
</protein>
<feature type="region of interest" description="Disordered" evidence="1">
    <location>
        <begin position="352"/>
        <end position="410"/>
    </location>
</feature>
<dbReference type="InterPro" id="IPR002559">
    <property type="entry name" value="Transposase_11"/>
</dbReference>
<evidence type="ECO:0000259" key="2">
    <source>
        <dbReference type="Pfam" id="PF01609"/>
    </source>
</evidence>
<evidence type="ECO:0000313" key="4">
    <source>
        <dbReference type="EMBL" id="OWK34404.1"/>
    </source>
</evidence>
<feature type="domain" description="Transposase IS4-like" evidence="2">
    <location>
        <begin position="107"/>
        <end position="310"/>
    </location>
</feature>
<sequence length="410" mass="43725">MDTTPPAPFVEAFRTLEDPRRPGRTLAHNLHEILTIALCAAIGGANDWVAVETFGRAKIGWFRRFLPLVHGIPSHDTFGRVFAHLKPAAFQACFGQWIADVCGKLGRAHIAIDGKRLAGSEDAGAGVTALHLVSAWATDARLSLGQVAVDDKSNEITAIPKLLELIEISGALVSIDAMGCQKEIATTIRAEGGDYLLAVKDNQPHLRADLGALFDHALEQEFASGTWDGFAQEKTTRGREELRQCWVLTDVDEIRKGVRDYALWKDLTSVIVVVSERGEKGKSQTETRFYISSRVASARQFAGWARNHWGSRTPSQTTGEATTCARSGGPVTIALEALLALAAWCDQRPGHGGTPCPTTTPSSVPPVASPSGGDLGATPARAPAATPATPRRPTRPANSDRCAPTTGGAS</sequence>
<evidence type="ECO:0000256" key="1">
    <source>
        <dbReference type="SAM" id="MobiDB-lite"/>
    </source>
</evidence>
<dbReference type="Pfam" id="PF01609">
    <property type="entry name" value="DDE_Tnp_1"/>
    <property type="match status" value="1"/>
</dbReference>
<dbReference type="InterPro" id="IPR051698">
    <property type="entry name" value="Transposase_11-like"/>
</dbReference>
<evidence type="ECO:0000313" key="5">
    <source>
        <dbReference type="Proteomes" id="UP000214646"/>
    </source>
</evidence>
<dbReference type="PANTHER" id="PTHR30298:SF0">
    <property type="entry name" value="PROTEIN YBFL-RELATED"/>
    <property type="match status" value="1"/>
</dbReference>